<proteinExistence type="predicted"/>
<feature type="transmembrane region" description="Helical" evidence="1">
    <location>
        <begin position="99"/>
        <end position="117"/>
    </location>
</feature>
<keyword evidence="1" id="KW-0812">Transmembrane</keyword>
<evidence type="ECO:0000256" key="1">
    <source>
        <dbReference type="SAM" id="Phobius"/>
    </source>
</evidence>
<keyword evidence="1" id="KW-1133">Transmembrane helix</keyword>
<sequence>MDQKESEGLRYRKRPAEKIILRGLYDIFIAPVCAIFATITILSIELIVLAFSSGLPLLLTSHFFSHLDEDAMTTTALSISTVCSMIFAAILPNSGSVRLALPVGISTIIAGLISLKFNVTSMLAMGLFCGAGSAIGAILYWSLLEDKSKSSISRVLTDSYANLSALNQKPKEVESKKSS</sequence>
<evidence type="ECO:0000313" key="2">
    <source>
        <dbReference type="Proteomes" id="UP000887566"/>
    </source>
</evidence>
<feature type="transmembrane region" description="Helical" evidence="1">
    <location>
        <begin position="71"/>
        <end position="92"/>
    </location>
</feature>
<dbReference type="AlphaFoldDB" id="A0A914XAL9"/>
<feature type="transmembrane region" description="Helical" evidence="1">
    <location>
        <begin position="123"/>
        <end position="144"/>
    </location>
</feature>
<protein>
    <submittedName>
        <fullName evidence="3">Uncharacterized protein</fullName>
    </submittedName>
</protein>
<keyword evidence="2" id="KW-1185">Reference proteome</keyword>
<dbReference type="Proteomes" id="UP000887566">
    <property type="component" value="Unplaced"/>
</dbReference>
<dbReference type="WBParaSite" id="PSAMB.scaffold753size71358.g8582.t1">
    <property type="protein sequence ID" value="PSAMB.scaffold753size71358.g8582.t1"/>
    <property type="gene ID" value="PSAMB.scaffold753size71358.g8582"/>
</dbReference>
<name>A0A914XAL9_9BILA</name>
<accession>A0A914XAL9</accession>
<organism evidence="2 3">
    <name type="scientific">Plectus sambesii</name>
    <dbReference type="NCBI Taxonomy" id="2011161"/>
    <lineage>
        <taxon>Eukaryota</taxon>
        <taxon>Metazoa</taxon>
        <taxon>Ecdysozoa</taxon>
        <taxon>Nematoda</taxon>
        <taxon>Chromadorea</taxon>
        <taxon>Plectida</taxon>
        <taxon>Plectina</taxon>
        <taxon>Plectoidea</taxon>
        <taxon>Plectidae</taxon>
        <taxon>Plectus</taxon>
    </lineage>
</organism>
<keyword evidence="1" id="KW-0472">Membrane</keyword>
<feature type="transmembrane region" description="Helical" evidence="1">
    <location>
        <begin position="21"/>
        <end position="51"/>
    </location>
</feature>
<reference evidence="3" key="1">
    <citation type="submission" date="2022-11" db="UniProtKB">
        <authorList>
            <consortium name="WormBaseParasite"/>
        </authorList>
    </citation>
    <scope>IDENTIFICATION</scope>
</reference>
<evidence type="ECO:0000313" key="3">
    <source>
        <dbReference type="WBParaSite" id="PSAMB.scaffold753size71358.g8582.t1"/>
    </source>
</evidence>